<dbReference type="PANTHER" id="PTHR43229:SF2">
    <property type="entry name" value="NODULATION PROTEIN J"/>
    <property type="match status" value="1"/>
</dbReference>
<dbReference type="InterPro" id="IPR051784">
    <property type="entry name" value="Nod_factor_ABC_transporter"/>
</dbReference>
<keyword evidence="3 5" id="KW-1133">Transmembrane helix</keyword>
<feature type="transmembrane region" description="Helical" evidence="5">
    <location>
        <begin position="52"/>
        <end position="76"/>
    </location>
</feature>
<keyword evidence="8" id="KW-1185">Reference proteome</keyword>
<feature type="domain" description="ABC-2 type transporter transmembrane" evidence="6">
    <location>
        <begin position="10"/>
        <end position="205"/>
    </location>
</feature>
<feature type="transmembrane region" description="Helical" evidence="5">
    <location>
        <begin position="20"/>
        <end position="40"/>
    </location>
</feature>
<dbReference type="PANTHER" id="PTHR43229">
    <property type="entry name" value="NODULATION PROTEIN J"/>
    <property type="match status" value="1"/>
</dbReference>
<dbReference type="GO" id="GO:0140359">
    <property type="term" value="F:ABC-type transporter activity"/>
    <property type="evidence" value="ECO:0007669"/>
    <property type="project" value="InterPro"/>
</dbReference>
<dbReference type="AlphaFoldDB" id="A0A934SGH1"/>
<evidence type="ECO:0000313" key="7">
    <source>
        <dbReference type="EMBL" id="MBK4346191.1"/>
    </source>
</evidence>
<feature type="transmembrane region" description="Helical" evidence="5">
    <location>
        <begin position="131"/>
        <end position="155"/>
    </location>
</feature>
<dbReference type="GO" id="GO:0016020">
    <property type="term" value="C:membrane"/>
    <property type="evidence" value="ECO:0007669"/>
    <property type="project" value="UniProtKB-SubCell"/>
</dbReference>
<dbReference type="EMBL" id="JAEPES010000001">
    <property type="protein sequence ID" value="MBK4346191.1"/>
    <property type="molecule type" value="Genomic_DNA"/>
</dbReference>
<feature type="transmembrane region" description="Helical" evidence="5">
    <location>
        <begin position="97"/>
        <end position="125"/>
    </location>
</feature>
<evidence type="ECO:0000256" key="3">
    <source>
        <dbReference type="ARBA" id="ARBA00022989"/>
    </source>
</evidence>
<evidence type="ECO:0000313" key="8">
    <source>
        <dbReference type="Proteomes" id="UP000636458"/>
    </source>
</evidence>
<dbReference type="RefSeq" id="WP_200554544.1">
    <property type="nucleotide sequence ID" value="NZ_JAEPES010000001.1"/>
</dbReference>
<evidence type="ECO:0000256" key="2">
    <source>
        <dbReference type="ARBA" id="ARBA00022692"/>
    </source>
</evidence>
<evidence type="ECO:0000256" key="1">
    <source>
        <dbReference type="ARBA" id="ARBA00004141"/>
    </source>
</evidence>
<dbReference type="Proteomes" id="UP000636458">
    <property type="component" value="Unassembled WGS sequence"/>
</dbReference>
<protein>
    <submittedName>
        <fullName evidence="7">ABC transporter permease</fullName>
    </submittedName>
</protein>
<gene>
    <name evidence="7" type="ORF">IV501_00955</name>
</gene>
<dbReference type="InterPro" id="IPR013525">
    <property type="entry name" value="ABC2_TM"/>
</dbReference>
<keyword evidence="2 5" id="KW-0812">Transmembrane</keyword>
<evidence type="ECO:0000256" key="4">
    <source>
        <dbReference type="ARBA" id="ARBA00023136"/>
    </source>
</evidence>
<sequence length="247" mass="26683">MPIRYILLESWRQLRNVRSLAFTFVVPLVMLLIFGSIYGAAGQQEQTTGLPWLIVTTVQMASYGGMMAALSQAFAITTERSIGWNRQLRITPLSGAGYLLSKVSAALLVALTSIVLLCAVSIVALGARMDALHWLLAILGVWVGVIPFALIAVAIGQFAKPSFAQPLFMVVFLGLAVLGGLWIPLEIMPNWVIGIAQVVPSYWLNKLGQIGAHGSGDALVPIAILAAWTVVLAALITWRYRRDAARS</sequence>
<evidence type="ECO:0000259" key="6">
    <source>
        <dbReference type="Pfam" id="PF01061"/>
    </source>
</evidence>
<organism evidence="7 8">
    <name type="scientific">Lacisediminihabitans changchengi</name>
    <dbReference type="NCBI Taxonomy" id="2787634"/>
    <lineage>
        <taxon>Bacteria</taxon>
        <taxon>Bacillati</taxon>
        <taxon>Actinomycetota</taxon>
        <taxon>Actinomycetes</taxon>
        <taxon>Micrococcales</taxon>
        <taxon>Microbacteriaceae</taxon>
        <taxon>Lacisediminihabitans</taxon>
    </lineage>
</organism>
<evidence type="ECO:0000256" key="5">
    <source>
        <dbReference type="SAM" id="Phobius"/>
    </source>
</evidence>
<keyword evidence="4 5" id="KW-0472">Membrane</keyword>
<reference evidence="7" key="1">
    <citation type="submission" date="2021-01" db="EMBL/GenBank/DDBJ databases">
        <title>Lacisediminihabitans sp. nov. strain G11-30, isolated from Antarctic Soil.</title>
        <authorList>
            <person name="Li J."/>
        </authorList>
    </citation>
    <scope>NUCLEOTIDE SEQUENCE</scope>
    <source>
        <strain evidence="7">G11-30</strain>
    </source>
</reference>
<comment type="caution">
    <text evidence="7">The sequence shown here is derived from an EMBL/GenBank/DDBJ whole genome shotgun (WGS) entry which is preliminary data.</text>
</comment>
<dbReference type="Pfam" id="PF01061">
    <property type="entry name" value="ABC2_membrane"/>
    <property type="match status" value="1"/>
</dbReference>
<accession>A0A934SGH1</accession>
<name>A0A934SGH1_9MICO</name>
<feature type="transmembrane region" description="Helical" evidence="5">
    <location>
        <begin position="218"/>
        <end position="238"/>
    </location>
</feature>
<feature type="transmembrane region" description="Helical" evidence="5">
    <location>
        <begin position="167"/>
        <end position="185"/>
    </location>
</feature>
<proteinExistence type="predicted"/>
<comment type="subcellular location">
    <subcellularLocation>
        <location evidence="1">Membrane</location>
        <topology evidence="1">Multi-pass membrane protein</topology>
    </subcellularLocation>
</comment>